<evidence type="ECO:0000313" key="2">
    <source>
        <dbReference type="EMBL" id="KAF0032503.1"/>
    </source>
</evidence>
<evidence type="ECO:0000256" key="1">
    <source>
        <dbReference type="SAM" id="MobiDB-lite"/>
    </source>
</evidence>
<sequence length="172" mass="19139">MILQSSLQEKVGNGDDEDKDEDEEKEEEENDDDDDAELDNSFELLLLFGEFQENRKTTGRLTEAQVTDPNTRAVCDPAPEGETEQLAGVHVHQRRTIVYTLPGPSVGGSRNEARGVRGTGSSSVGEKKKNRKHVGKHTTTNSVEIIEIKFTQNIRELDQDVRSELVSKSTVN</sequence>
<comment type="caution">
    <text evidence="2">The sequence shown here is derived from an EMBL/GenBank/DDBJ whole genome shotgun (WGS) entry which is preliminary data.</text>
</comment>
<organism evidence="2 3">
    <name type="scientific">Scophthalmus maximus</name>
    <name type="common">Turbot</name>
    <name type="synonym">Psetta maxima</name>
    <dbReference type="NCBI Taxonomy" id="52904"/>
    <lineage>
        <taxon>Eukaryota</taxon>
        <taxon>Metazoa</taxon>
        <taxon>Chordata</taxon>
        <taxon>Craniata</taxon>
        <taxon>Vertebrata</taxon>
        <taxon>Euteleostomi</taxon>
        <taxon>Actinopterygii</taxon>
        <taxon>Neopterygii</taxon>
        <taxon>Teleostei</taxon>
        <taxon>Neoteleostei</taxon>
        <taxon>Acanthomorphata</taxon>
        <taxon>Carangaria</taxon>
        <taxon>Pleuronectiformes</taxon>
        <taxon>Pleuronectoidei</taxon>
        <taxon>Scophthalmidae</taxon>
        <taxon>Scophthalmus</taxon>
    </lineage>
</organism>
<feature type="region of interest" description="Disordered" evidence="1">
    <location>
        <begin position="1"/>
        <end position="41"/>
    </location>
</feature>
<feature type="region of interest" description="Disordered" evidence="1">
    <location>
        <begin position="100"/>
        <end position="138"/>
    </location>
</feature>
<feature type="compositionally biased region" description="Acidic residues" evidence="1">
    <location>
        <begin position="14"/>
        <end position="40"/>
    </location>
</feature>
<name>A0A6A4SEB5_SCOMX</name>
<dbReference type="AlphaFoldDB" id="A0A6A4SEB5"/>
<evidence type="ECO:0000313" key="3">
    <source>
        <dbReference type="Proteomes" id="UP000438429"/>
    </source>
</evidence>
<protein>
    <submittedName>
        <fullName evidence="2">Uncharacterized protein</fullName>
    </submittedName>
</protein>
<proteinExistence type="predicted"/>
<accession>A0A6A4SEB5</accession>
<gene>
    <name evidence="2" type="ORF">F2P81_014793</name>
</gene>
<dbReference type="EMBL" id="VEVO01000013">
    <property type="protein sequence ID" value="KAF0032503.1"/>
    <property type="molecule type" value="Genomic_DNA"/>
</dbReference>
<reference evidence="2 3" key="1">
    <citation type="submission" date="2019-06" db="EMBL/GenBank/DDBJ databases">
        <title>Draft genomes of female and male turbot (Scophthalmus maximus).</title>
        <authorList>
            <person name="Xu H."/>
            <person name="Xu X.-W."/>
            <person name="Shao C."/>
            <person name="Chen S."/>
        </authorList>
    </citation>
    <scope>NUCLEOTIDE SEQUENCE [LARGE SCALE GENOMIC DNA]</scope>
    <source>
        <strain evidence="2">Ysfricsl-2016a</strain>
        <tissue evidence="2">Blood</tissue>
    </source>
</reference>
<dbReference type="Proteomes" id="UP000438429">
    <property type="component" value="Unassembled WGS sequence"/>
</dbReference>